<organism evidence="1 2">
    <name type="scientific">Rotaria socialis</name>
    <dbReference type="NCBI Taxonomy" id="392032"/>
    <lineage>
        <taxon>Eukaryota</taxon>
        <taxon>Metazoa</taxon>
        <taxon>Spiralia</taxon>
        <taxon>Gnathifera</taxon>
        <taxon>Rotifera</taxon>
        <taxon>Eurotatoria</taxon>
        <taxon>Bdelloidea</taxon>
        <taxon>Philodinida</taxon>
        <taxon>Philodinidae</taxon>
        <taxon>Rotaria</taxon>
    </lineage>
</organism>
<reference evidence="1" key="1">
    <citation type="submission" date="2021-02" db="EMBL/GenBank/DDBJ databases">
        <authorList>
            <person name="Nowell W R."/>
        </authorList>
    </citation>
    <scope>NUCLEOTIDE SEQUENCE</scope>
</reference>
<dbReference type="AlphaFoldDB" id="A0A821XHV7"/>
<proteinExistence type="predicted"/>
<dbReference type="EMBL" id="CAJOBR010021908">
    <property type="protein sequence ID" value="CAF4942816.1"/>
    <property type="molecule type" value="Genomic_DNA"/>
</dbReference>
<protein>
    <submittedName>
        <fullName evidence="1">Uncharacterized protein</fullName>
    </submittedName>
</protein>
<evidence type="ECO:0000313" key="1">
    <source>
        <dbReference type="EMBL" id="CAF4942816.1"/>
    </source>
</evidence>
<sequence>METNLCGHRVGSSEVSPRIILNRSPRTYSVDCIILDSPHYFNSHELQIDKYYSTEQLKQLDRMFTHNHELPSLGAGEDDEQ</sequence>
<gene>
    <name evidence="1" type="ORF">QYT958_LOCUS32882</name>
</gene>
<accession>A0A821XHV7</accession>
<comment type="caution">
    <text evidence="1">The sequence shown here is derived from an EMBL/GenBank/DDBJ whole genome shotgun (WGS) entry which is preliminary data.</text>
</comment>
<name>A0A821XHV7_9BILA</name>
<feature type="non-terminal residue" evidence="1">
    <location>
        <position position="81"/>
    </location>
</feature>
<evidence type="ECO:0000313" key="2">
    <source>
        <dbReference type="Proteomes" id="UP000663848"/>
    </source>
</evidence>
<dbReference type="Proteomes" id="UP000663848">
    <property type="component" value="Unassembled WGS sequence"/>
</dbReference>